<dbReference type="Proteomes" id="UP001283361">
    <property type="component" value="Unassembled WGS sequence"/>
</dbReference>
<organism evidence="1 2">
    <name type="scientific">Elysia crispata</name>
    <name type="common">lettuce slug</name>
    <dbReference type="NCBI Taxonomy" id="231223"/>
    <lineage>
        <taxon>Eukaryota</taxon>
        <taxon>Metazoa</taxon>
        <taxon>Spiralia</taxon>
        <taxon>Lophotrochozoa</taxon>
        <taxon>Mollusca</taxon>
        <taxon>Gastropoda</taxon>
        <taxon>Heterobranchia</taxon>
        <taxon>Euthyneura</taxon>
        <taxon>Panpulmonata</taxon>
        <taxon>Sacoglossa</taxon>
        <taxon>Placobranchoidea</taxon>
        <taxon>Plakobranchidae</taxon>
        <taxon>Elysia</taxon>
    </lineage>
</organism>
<accession>A0AAE1D5N9</accession>
<comment type="caution">
    <text evidence="1">The sequence shown here is derived from an EMBL/GenBank/DDBJ whole genome shotgun (WGS) entry which is preliminary data.</text>
</comment>
<protein>
    <submittedName>
        <fullName evidence="1">Uncharacterized protein</fullName>
    </submittedName>
</protein>
<proteinExistence type="predicted"/>
<name>A0AAE1D5N9_9GAST</name>
<keyword evidence="2" id="KW-1185">Reference proteome</keyword>
<evidence type="ECO:0000313" key="2">
    <source>
        <dbReference type="Proteomes" id="UP001283361"/>
    </source>
</evidence>
<gene>
    <name evidence="1" type="ORF">RRG08_036524</name>
</gene>
<evidence type="ECO:0000313" key="1">
    <source>
        <dbReference type="EMBL" id="KAK3758252.1"/>
    </source>
</evidence>
<dbReference type="EMBL" id="JAWDGP010005281">
    <property type="protein sequence ID" value="KAK3758252.1"/>
    <property type="molecule type" value="Genomic_DNA"/>
</dbReference>
<sequence length="149" mass="16950">MTLARNEPTDTVYQSFQISFAIRAENEQLLLEKYGVHKPHVKQALVNDPAGDYILRQMLNRYHLVLLGTLTIIYSEGSYFFTQPPSHAIRGSEVSNKNSPGCTIMWTTSFILQKVSAFCPNHFVPLIDHRQPDLLDTAPTKNILPQEHL</sequence>
<reference evidence="1" key="1">
    <citation type="journal article" date="2023" name="G3 (Bethesda)">
        <title>A reference genome for the long-term kleptoplast-retaining sea slug Elysia crispata morphotype clarki.</title>
        <authorList>
            <person name="Eastman K.E."/>
            <person name="Pendleton A.L."/>
            <person name="Shaikh M.A."/>
            <person name="Suttiyut T."/>
            <person name="Ogas R."/>
            <person name="Tomko P."/>
            <person name="Gavelis G."/>
            <person name="Widhalm J.R."/>
            <person name="Wisecaver J.H."/>
        </authorList>
    </citation>
    <scope>NUCLEOTIDE SEQUENCE</scope>
    <source>
        <strain evidence="1">ECLA1</strain>
    </source>
</reference>
<dbReference type="AlphaFoldDB" id="A0AAE1D5N9"/>